<gene>
    <name evidence="1" type="ORF">QWZ15_12005</name>
</gene>
<dbReference type="Gene3D" id="3.30.9.10">
    <property type="entry name" value="D-Amino Acid Oxidase, subunit A, domain 2"/>
    <property type="match status" value="1"/>
</dbReference>
<protein>
    <submittedName>
        <fullName evidence="1">FAD-binding oxidoreductase</fullName>
    </submittedName>
</protein>
<dbReference type="RefSeq" id="WP_163386759.1">
    <property type="nucleotide sequence ID" value="NZ_JAUFQS010000010.1"/>
</dbReference>
<proteinExistence type="predicted"/>
<keyword evidence="2" id="KW-1185">Reference proteome</keyword>
<evidence type="ECO:0000313" key="2">
    <source>
        <dbReference type="Proteomes" id="UP001236663"/>
    </source>
</evidence>
<reference evidence="2" key="1">
    <citation type="journal article" date="2019" name="Int. J. Syst. Evol. Microbiol.">
        <title>The Global Catalogue of Microorganisms (GCM) 10K type strain sequencing project: providing services to taxonomists for standard genome sequencing and annotation.</title>
        <authorList>
            <consortium name="The Broad Institute Genomics Platform"/>
            <consortium name="The Broad Institute Genome Sequencing Center for Infectious Disease"/>
            <person name="Wu L."/>
            <person name="Ma J."/>
        </authorList>
    </citation>
    <scope>NUCLEOTIDE SEQUENCE [LARGE SCALE GENOMIC DNA]</scope>
    <source>
        <strain evidence="2">CECT 7706</strain>
    </source>
</reference>
<dbReference type="InterPro" id="IPR036188">
    <property type="entry name" value="FAD/NAD-bd_sf"/>
</dbReference>
<accession>A0ABT8C906</accession>
<organism evidence="1 2">
    <name type="scientific">Cyclobacterium jeungdonense</name>
    <dbReference type="NCBI Taxonomy" id="708087"/>
    <lineage>
        <taxon>Bacteria</taxon>
        <taxon>Pseudomonadati</taxon>
        <taxon>Bacteroidota</taxon>
        <taxon>Cytophagia</taxon>
        <taxon>Cytophagales</taxon>
        <taxon>Cyclobacteriaceae</taxon>
        <taxon>Cyclobacterium</taxon>
    </lineage>
</organism>
<name>A0ABT8C906_9BACT</name>
<dbReference type="Proteomes" id="UP001236663">
    <property type="component" value="Unassembled WGS sequence"/>
</dbReference>
<comment type="caution">
    <text evidence="1">The sequence shown here is derived from an EMBL/GenBank/DDBJ whole genome shotgun (WGS) entry which is preliminary data.</text>
</comment>
<dbReference type="Gene3D" id="3.50.50.60">
    <property type="entry name" value="FAD/NAD(P)-binding domain"/>
    <property type="match status" value="1"/>
</dbReference>
<evidence type="ECO:0000313" key="1">
    <source>
        <dbReference type="EMBL" id="MDN3688557.1"/>
    </source>
</evidence>
<dbReference type="EMBL" id="JAUFQS010000010">
    <property type="protein sequence ID" value="MDN3688557.1"/>
    <property type="molecule type" value="Genomic_DNA"/>
</dbReference>
<sequence length="144" mass="16189">MKSSYQGLEVYLRTHFDIDRIDRIWATQNYRPADHLPYIGTSVGDSNVYIATGFAADGLVCGTAAGSIISDLINGKENRWAKLYNSKRFTPVVSAKTIIKENFQVGKELLKDYPFYDSNTELSQLKNEQSFNIVRSKSRSKPGA</sequence>